<dbReference type="InterPro" id="IPR050111">
    <property type="entry name" value="C-type_lectin/snaclec_domain"/>
</dbReference>
<evidence type="ECO:0000256" key="1">
    <source>
        <dbReference type="SAM" id="MobiDB-lite"/>
    </source>
</evidence>
<dbReference type="Gene3D" id="3.10.100.10">
    <property type="entry name" value="Mannose-Binding Protein A, subunit A"/>
    <property type="match status" value="1"/>
</dbReference>
<evidence type="ECO:0000313" key="3">
    <source>
        <dbReference type="EMBL" id="KAF7227692.1"/>
    </source>
</evidence>
<feature type="region of interest" description="Disordered" evidence="1">
    <location>
        <begin position="170"/>
        <end position="194"/>
    </location>
</feature>
<dbReference type="InterPro" id="IPR016187">
    <property type="entry name" value="CTDL_fold"/>
</dbReference>
<dbReference type="PANTHER" id="PTHR22803">
    <property type="entry name" value="MANNOSE, PHOSPHOLIPASE, LECTIN RECEPTOR RELATED"/>
    <property type="match status" value="1"/>
</dbReference>
<feature type="domain" description="C-type lectin" evidence="2">
    <location>
        <begin position="30"/>
        <end position="146"/>
    </location>
</feature>
<dbReference type="AlphaFoldDB" id="A0A9D3BYL6"/>
<organism evidence="3 4">
    <name type="scientific">Nothobranchius furzeri</name>
    <name type="common">Turquoise killifish</name>
    <dbReference type="NCBI Taxonomy" id="105023"/>
    <lineage>
        <taxon>Eukaryota</taxon>
        <taxon>Metazoa</taxon>
        <taxon>Chordata</taxon>
        <taxon>Craniata</taxon>
        <taxon>Vertebrata</taxon>
        <taxon>Euteleostomi</taxon>
        <taxon>Actinopterygii</taxon>
        <taxon>Neopterygii</taxon>
        <taxon>Teleostei</taxon>
        <taxon>Neoteleostei</taxon>
        <taxon>Acanthomorphata</taxon>
        <taxon>Ovalentaria</taxon>
        <taxon>Atherinomorphae</taxon>
        <taxon>Cyprinodontiformes</taxon>
        <taxon>Nothobranchiidae</taxon>
        <taxon>Nothobranchius</taxon>
    </lineage>
</organism>
<evidence type="ECO:0000259" key="2">
    <source>
        <dbReference type="PROSITE" id="PS50041"/>
    </source>
</evidence>
<dbReference type="EMBL" id="JAAVVJ010000003">
    <property type="protein sequence ID" value="KAF7227692.1"/>
    <property type="molecule type" value="Genomic_DNA"/>
</dbReference>
<reference evidence="3" key="1">
    <citation type="submission" date="2020-03" db="EMBL/GenBank/DDBJ databases">
        <title>Intra-Species Differences in Population Size shape Life History and Genome Evolution.</title>
        <authorList>
            <person name="Willemsen D."/>
            <person name="Cui R."/>
            <person name="Valenzano D.R."/>
        </authorList>
    </citation>
    <scope>NUCLEOTIDE SEQUENCE</scope>
    <source>
        <strain evidence="3">GRZ</strain>
        <tissue evidence="3">Whole</tissue>
    </source>
</reference>
<dbReference type="SMART" id="SM00034">
    <property type="entry name" value="CLECT"/>
    <property type="match status" value="1"/>
</dbReference>
<name>A0A9D3BYL6_NOTFU</name>
<dbReference type="PROSITE" id="PS50041">
    <property type="entry name" value="C_TYPE_LECTIN_2"/>
    <property type="match status" value="1"/>
</dbReference>
<proteinExistence type="predicted"/>
<protein>
    <submittedName>
        <fullName evidence="3">Galactose-specific lectin nattectin-like</fullName>
    </submittedName>
</protein>
<dbReference type="SUPFAM" id="SSF56436">
    <property type="entry name" value="C-type lectin-like"/>
    <property type="match status" value="1"/>
</dbReference>
<dbReference type="Proteomes" id="UP000822369">
    <property type="component" value="Chromosome 3"/>
</dbReference>
<dbReference type="CDD" id="cd00037">
    <property type="entry name" value="CLECT"/>
    <property type="match status" value="1"/>
</dbReference>
<sequence length="194" mass="22031">MLSLTETGVFGSFIREDGTDRRCPPGWTKYDNNCYQFQNQQLEWAKAETFCKRHGGHLTSIQDTDQYNFIRELIFKGAGTNQKSWVGGTNAGWVHMWRWTDGTPFTFDSWGPGEPNNQGGNEHCMDMNLFGQDYVNDEDCSQQNSFEPTDLDLLIALAIHIDKRLCDRSRGSPLAPTPGYQTTLVPPQAFEHLS</sequence>
<gene>
    <name evidence="3" type="ORF">G4P62_019807</name>
</gene>
<evidence type="ECO:0000313" key="4">
    <source>
        <dbReference type="Proteomes" id="UP000822369"/>
    </source>
</evidence>
<accession>A0A9D3BYL6</accession>
<dbReference type="KEGG" id="nfu:107373819"/>
<dbReference type="InterPro" id="IPR001304">
    <property type="entry name" value="C-type_lectin-like"/>
</dbReference>
<dbReference type="InterPro" id="IPR016186">
    <property type="entry name" value="C-type_lectin-like/link_sf"/>
</dbReference>
<dbReference type="Pfam" id="PF00059">
    <property type="entry name" value="Lectin_C"/>
    <property type="match status" value="1"/>
</dbReference>
<dbReference type="OMA" id="MEINFTD"/>
<comment type="caution">
    <text evidence="3">The sequence shown here is derived from an EMBL/GenBank/DDBJ whole genome shotgun (WGS) entry which is preliminary data.</text>
</comment>